<dbReference type="Proteomes" id="UP000799437">
    <property type="component" value="Unassembled WGS sequence"/>
</dbReference>
<dbReference type="GO" id="GO:0042162">
    <property type="term" value="F:telomeric DNA binding"/>
    <property type="evidence" value="ECO:0007669"/>
    <property type="project" value="TreeGrafter"/>
</dbReference>
<dbReference type="EMBL" id="ML996625">
    <property type="protein sequence ID" value="KAF2752451.1"/>
    <property type="molecule type" value="Genomic_DNA"/>
</dbReference>
<keyword evidence="3" id="KW-1185">Reference proteome</keyword>
<dbReference type="InterPro" id="IPR018834">
    <property type="entry name" value="DNA/RNA-bd_Est1-type"/>
</dbReference>
<dbReference type="FunFam" id="1.25.40.10:FF:000202">
    <property type="entry name" value="Unplaced genomic scaffold supercont1.7, whole genome shotgun sequence"/>
    <property type="match status" value="1"/>
</dbReference>
<evidence type="ECO:0000313" key="3">
    <source>
        <dbReference type="Proteomes" id="UP000799437"/>
    </source>
</evidence>
<reference evidence="2" key="1">
    <citation type="journal article" date="2020" name="Stud. Mycol.">
        <title>101 Dothideomycetes genomes: a test case for predicting lifestyles and emergence of pathogens.</title>
        <authorList>
            <person name="Haridas S."/>
            <person name="Albert R."/>
            <person name="Binder M."/>
            <person name="Bloem J."/>
            <person name="Labutti K."/>
            <person name="Salamov A."/>
            <person name="Andreopoulos B."/>
            <person name="Baker S."/>
            <person name="Barry K."/>
            <person name="Bills G."/>
            <person name="Bluhm B."/>
            <person name="Cannon C."/>
            <person name="Castanera R."/>
            <person name="Culley D."/>
            <person name="Daum C."/>
            <person name="Ezra D."/>
            <person name="Gonzalez J."/>
            <person name="Henrissat B."/>
            <person name="Kuo A."/>
            <person name="Liang C."/>
            <person name="Lipzen A."/>
            <person name="Lutzoni F."/>
            <person name="Magnuson J."/>
            <person name="Mondo S."/>
            <person name="Nolan M."/>
            <person name="Ohm R."/>
            <person name="Pangilinan J."/>
            <person name="Park H.-J."/>
            <person name="Ramirez L."/>
            <person name="Alfaro M."/>
            <person name="Sun H."/>
            <person name="Tritt A."/>
            <person name="Yoshinaga Y."/>
            <person name="Zwiers L.-H."/>
            <person name="Turgeon B."/>
            <person name="Goodwin S."/>
            <person name="Spatafora J."/>
            <person name="Crous P."/>
            <person name="Grigoriev I."/>
        </authorList>
    </citation>
    <scope>NUCLEOTIDE SEQUENCE</scope>
    <source>
        <strain evidence="2">CBS 121739</strain>
    </source>
</reference>
<dbReference type="Pfam" id="PF10373">
    <property type="entry name" value="EST1_DNA_bind"/>
    <property type="match status" value="1"/>
</dbReference>
<sequence length="771" mass="87755">MIQPRKGPENATTNELYACPYCPDQTFLKGNALWDHVQSRHSKQLINLNVNSHASRALFRRLICEEAAHKARNRSPGNPGSRQPSLPAVEDIDTPTIAKSEPGDPEFSADDWQPKLLLQPDSRPILPSQLAAKVKNIYAGLVKLENKCISEDKAQAAASQEQLTPQRWQDLISLHSMLLYEHHDFFLASQHPSATPALQQLALKYSMPARMCKHGIHSFLELLRKHLPKSLEFMLCYTHIAYKMVALLHETVPIFRDTWTEHLGDISRYRMAIEDEDMPYREAWAAIGRSWYGEAVDKNPTVGRLYHHLAILARPDALQQLFHYSRSLACIQPFTGTRDSIIMTLLGRTHTAHAHTADIDTIYIKAHGILITKECLETFDATTDDYLRQLDPHIGRVSAKWGDQGIYVAVINISSLFNHGEEGSILRKYFDIRFKREIEALTRPQGGPNDDNVRPITPPPEEDTADVLARQLELVAQPTFAYALRITFSTFRLTLQRIGDKNVFPHIHCLLVFLTRVSSLNYDCSAIFEHVPWEALADFLNTLAKTDNIELPIERLDFPQQDAADKRPLPEDYLIRGQIWSLNYFPDTWFETLIDEDERHLELASTHRSRIEHILWLGMRLVSVKCTLSTCEVSTKHFQENGALHFDHNKHTWAANGAVSPKHDFTRSQPIQLRRNEELIGPPNVSADLVMTGDVSTTTLSDIYDPLLESTEKSSHTSNMPTIKKVIVRNYTVIICETDMLLSQTDVFVLLLSNGDWRVLIPEDGTVPFIR</sequence>
<protein>
    <recommendedName>
        <fullName evidence="1">DNA/RNA-binding domain-containing protein</fullName>
    </recommendedName>
</protein>
<dbReference type="InterPro" id="IPR045153">
    <property type="entry name" value="Est1/Ebs1-like"/>
</dbReference>
<dbReference type="InterPro" id="IPR011990">
    <property type="entry name" value="TPR-like_helical_dom_sf"/>
</dbReference>
<feature type="domain" description="DNA/RNA-binding" evidence="1">
    <location>
        <begin position="290"/>
        <end position="340"/>
    </location>
</feature>
<dbReference type="SUPFAM" id="SSF48452">
    <property type="entry name" value="TPR-like"/>
    <property type="match status" value="1"/>
</dbReference>
<dbReference type="OrthoDB" id="2017974at2759"/>
<evidence type="ECO:0000313" key="2">
    <source>
        <dbReference type="EMBL" id="KAF2752451.1"/>
    </source>
</evidence>
<dbReference type="PANTHER" id="PTHR15696:SF0">
    <property type="entry name" value="TELOMERASE-BINDING PROTEIN EST1A"/>
    <property type="match status" value="1"/>
</dbReference>
<evidence type="ECO:0000259" key="1">
    <source>
        <dbReference type="Pfam" id="PF10373"/>
    </source>
</evidence>
<gene>
    <name evidence="2" type="ORF">EJ05DRAFT_345639</name>
</gene>
<organism evidence="2 3">
    <name type="scientific">Pseudovirgaria hyperparasitica</name>
    <dbReference type="NCBI Taxonomy" id="470096"/>
    <lineage>
        <taxon>Eukaryota</taxon>
        <taxon>Fungi</taxon>
        <taxon>Dikarya</taxon>
        <taxon>Ascomycota</taxon>
        <taxon>Pezizomycotina</taxon>
        <taxon>Dothideomycetes</taxon>
        <taxon>Dothideomycetes incertae sedis</taxon>
        <taxon>Acrospermales</taxon>
        <taxon>Acrospermaceae</taxon>
        <taxon>Pseudovirgaria</taxon>
    </lineage>
</organism>
<dbReference type="RefSeq" id="XP_033594909.1">
    <property type="nucleotide sequence ID" value="XM_033740963.1"/>
</dbReference>
<dbReference type="AlphaFoldDB" id="A0A6A6VT50"/>
<dbReference type="PANTHER" id="PTHR15696">
    <property type="entry name" value="SMG-7 SUPPRESSOR WITH MORPHOLOGICAL EFFECT ON GENITALIA PROTEIN 7"/>
    <property type="match status" value="1"/>
</dbReference>
<dbReference type="GO" id="GO:0000184">
    <property type="term" value="P:nuclear-transcribed mRNA catabolic process, nonsense-mediated decay"/>
    <property type="evidence" value="ECO:0007669"/>
    <property type="project" value="TreeGrafter"/>
</dbReference>
<dbReference type="GO" id="GO:0070034">
    <property type="term" value="F:telomerase RNA binding"/>
    <property type="evidence" value="ECO:0007669"/>
    <property type="project" value="TreeGrafter"/>
</dbReference>
<dbReference type="GeneID" id="54482017"/>
<dbReference type="GO" id="GO:0005697">
    <property type="term" value="C:telomerase holoenzyme complex"/>
    <property type="evidence" value="ECO:0007669"/>
    <property type="project" value="TreeGrafter"/>
</dbReference>
<proteinExistence type="predicted"/>
<name>A0A6A6VT50_9PEZI</name>
<accession>A0A6A6VT50</accession>
<dbReference type="Gene3D" id="1.25.40.10">
    <property type="entry name" value="Tetratricopeptide repeat domain"/>
    <property type="match status" value="1"/>
</dbReference>